<dbReference type="AlphaFoldDB" id="A0A9P6GAP9"/>
<sequence>MVEETVEEFGEDMRARRQRPATAGHAQYDAQSRLHMKALENIKLLATTSLSGARGRVLIGPEAYRSQRVRPCGPATKSQVKTMTTIRTLREWLLRRGIRESVAVDEGGRTAVPPQLIRSSACTTPTHPRLHAGAGYRDIIHEFITVRFHAVSRLCRSVHIAARQPVPQRHDGSLQLAPPAHACQQTPLPQSADHPDAPILAPWMASMLGRAPGAPCNGIPGTNWALFSGS</sequence>
<evidence type="ECO:0000313" key="2">
    <source>
        <dbReference type="EMBL" id="KAF9731638.1"/>
    </source>
</evidence>
<keyword evidence="3" id="KW-1185">Reference proteome</keyword>
<dbReference type="Proteomes" id="UP000756921">
    <property type="component" value="Unassembled WGS sequence"/>
</dbReference>
<feature type="region of interest" description="Disordered" evidence="1">
    <location>
        <begin position="1"/>
        <end position="28"/>
    </location>
</feature>
<evidence type="ECO:0000256" key="1">
    <source>
        <dbReference type="SAM" id="MobiDB-lite"/>
    </source>
</evidence>
<evidence type="ECO:0000313" key="3">
    <source>
        <dbReference type="Proteomes" id="UP000756921"/>
    </source>
</evidence>
<name>A0A9P6GAP9_9PLEO</name>
<reference evidence="2" key="1">
    <citation type="journal article" date="2020" name="Mol. Plant Microbe Interact.">
        <title>Genome Sequence of the Biocontrol Agent Coniothyrium minitans strain Conio (IMI 134523).</title>
        <authorList>
            <person name="Patel D."/>
            <person name="Shittu T.A."/>
            <person name="Baroncelli R."/>
            <person name="Muthumeenakshi S."/>
            <person name="Osborne T.H."/>
            <person name="Janganan T.K."/>
            <person name="Sreenivasaprasad S."/>
        </authorList>
    </citation>
    <scope>NUCLEOTIDE SEQUENCE</scope>
    <source>
        <strain evidence="2">Conio</strain>
    </source>
</reference>
<organism evidence="2 3">
    <name type="scientific">Paraphaeosphaeria minitans</name>
    <dbReference type="NCBI Taxonomy" id="565426"/>
    <lineage>
        <taxon>Eukaryota</taxon>
        <taxon>Fungi</taxon>
        <taxon>Dikarya</taxon>
        <taxon>Ascomycota</taxon>
        <taxon>Pezizomycotina</taxon>
        <taxon>Dothideomycetes</taxon>
        <taxon>Pleosporomycetidae</taxon>
        <taxon>Pleosporales</taxon>
        <taxon>Massarineae</taxon>
        <taxon>Didymosphaeriaceae</taxon>
        <taxon>Paraphaeosphaeria</taxon>
    </lineage>
</organism>
<protein>
    <submittedName>
        <fullName evidence="2">Uncharacterized protein</fullName>
    </submittedName>
</protein>
<feature type="compositionally biased region" description="Acidic residues" evidence="1">
    <location>
        <begin position="1"/>
        <end position="10"/>
    </location>
</feature>
<accession>A0A9P6GAP9</accession>
<dbReference type="EMBL" id="WJXW01000012">
    <property type="protein sequence ID" value="KAF9731638.1"/>
    <property type="molecule type" value="Genomic_DNA"/>
</dbReference>
<proteinExistence type="predicted"/>
<gene>
    <name evidence="2" type="ORF">PMIN01_10655</name>
</gene>
<comment type="caution">
    <text evidence="2">The sequence shown here is derived from an EMBL/GenBank/DDBJ whole genome shotgun (WGS) entry which is preliminary data.</text>
</comment>